<dbReference type="AlphaFoldDB" id="A0A0L8V642"/>
<sequence>MDAVLSGRQTFSFLCYKIIGIFVEIILRKPKVVLYLHAH</sequence>
<evidence type="ECO:0000313" key="1">
    <source>
        <dbReference type="EMBL" id="KOH43637.1"/>
    </source>
</evidence>
<dbReference type="Proteomes" id="UP000036958">
    <property type="component" value="Unassembled WGS sequence"/>
</dbReference>
<keyword evidence="2" id="KW-1185">Reference proteome</keyword>
<evidence type="ECO:0000313" key="2">
    <source>
        <dbReference type="Proteomes" id="UP000036958"/>
    </source>
</evidence>
<reference evidence="2" key="1">
    <citation type="submission" date="2015-07" db="EMBL/GenBank/DDBJ databases">
        <title>Genome sequencing of Sunxiuqinia dokdonensis strain SK.</title>
        <authorList>
            <person name="Ahn S."/>
            <person name="Kim B.-C."/>
        </authorList>
    </citation>
    <scope>NUCLEOTIDE SEQUENCE [LARGE SCALE GENOMIC DNA]</scope>
    <source>
        <strain evidence="2">SK</strain>
    </source>
</reference>
<gene>
    <name evidence="1" type="ORF">NC99_35570</name>
</gene>
<dbReference type="EMBL" id="LGIA01000181">
    <property type="protein sequence ID" value="KOH43637.1"/>
    <property type="molecule type" value="Genomic_DNA"/>
</dbReference>
<name>A0A0L8V642_9BACT</name>
<accession>A0A0L8V642</accession>
<protein>
    <submittedName>
        <fullName evidence="1">Uncharacterized protein</fullName>
    </submittedName>
</protein>
<comment type="caution">
    <text evidence="1">The sequence shown here is derived from an EMBL/GenBank/DDBJ whole genome shotgun (WGS) entry which is preliminary data.</text>
</comment>
<proteinExistence type="predicted"/>
<organism evidence="1 2">
    <name type="scientific">Sunxiuqinia dokdonensis</name>
    <dbReference type="NCBI Taxonomy" id="1409788"/>
    <lineage>
        <taxon>Bacteria</taxon>
        <taxon>Pseudomonadati</taxon>
        <taxon>Bacteroidota</taxon>
        <taxon>Bacteroidia</taxon>
        <taxon>Marinilabiliales</taxon>
        <taxon>Prolixibacteraceae</taxon>
        <taxon>Sunxiuqinia</taxon>
    </lineage>
</organism>